<dbReference type="Proteomes" id="UP000011841">
    <property type="component" value="Chromosome"/>
</dbReference>
<feature type="region of interest" description="Disordered" evidence="1">
    <location>
        <begin position="44"/>
        <end position="90"/>
    </location>
</feature>
<accession>M4Z5Y1</accession>
<dbReference type="HOGENOM" id="CLU_1773834_0_0_5"/>
<dbReference type="AlphaFoldDB" id="M4Z5Y1"/>
<dbReference type="RefSeq" id="WP_015666040.1">
    <property type="nucleotide sequence ID" value="NC_020453.1"/>
</dbReference>
<evidence type="ECO:0000313" key="2">
    <source>
        <dbReference type="EMBL" id="BAM88918.1"/>
    </source>
</evidence>
<reference evidence="2 3" key="1">
    <citation type="journal article" date="2013" name="Appl. Environ. Microbiol.">
        <title>Genome analysis suggests that the soil oligotrophic bacterium Agromonas oligotrophica (Bradyrhizobium oligotrophicum) is a nitrogen-fixing symbiont of Aeschynomene indica.</title>
        <authorList>
            <person name="Okubo T."/>
            <person name="Fukushima S."/>
            <person name="Itakura M."/>
            <person name="Oshima K."/>
            <person name="Longtonglang A."/>
            <person name="Teaumroong N."/>
            <person name="Mitsui H."/>
            <person name="Hattori M."/>
            <person name="Hattori R."/>
            <person name="Hattori T."/>
            <person name="Minamisawa K."/>
        </authorList>
    </citation>
    <scope>NUCLEOTIDE SEQUENCE [LARGE SCALE GENOMIC DNA]</scope>
    <source>
        <strain evidence="2 3">S58</strain>
    </source>
</reference>
<evidence type="ECO:0000256" key="1">
    <source>
        <dbReference type="SAM" id="MobiDB-lite"/>
    </source>
</evidence>
<gene>
    <name evidence="2" type="ORF">S58_29170</name>
</gene>
<keyword evidence="3" id="KW-1185">Reference proteome</keyword>
<dbReference type="KEGG" id="aol:S58_29170"/>
<sequence length="146" mass="16733">MAQAIRIVDTDDAVRMAARAFRMGLQFCPGSCIRSSMRMKLDIPRAMPSRDSGIDQRRVSPGTTERLRRSSLIQRDKTEKHDQHHNRGQMKRPLATMAERVAPPLMTDAPSLRPAADFISSLKLIWPVQPPPQKYSYFFFSEYVIE</sequence>
<dbReference type="GeneID" id="301821053"/>
<evidence type="ECO:0000313" key="3">
    <source>
        <dbReference type="Proteomes" id="UP000011841"/>
    </source>
</evidence>
<dbReference type="EMBL" id="AP012603">
    <property type="protein sequence ID" value="BAM88918.1"/>
    <property type="molecule type" value="Genomic_DNA"/>
</dbReference>
<organism evidence="2 3">
    <name type="scientific">Bradyrhizobium oligotrophicum S58</name>
    <dbReference type="NCBI Taxonomy" id="1245469"/>
    <lineage>
        <taxon>Bacteria</taxon>
        <taxon>Pseudomonadati</taxon>
        <taxon>Pseudomonadota</taxon>
        <taxon>Alphaproteobacteria</taxon>
        <taxon>Hyphomicrobiales</taxon>
        <taxon>Nitrobacteraceae</taxon>
        <taxon>Bradyrhizobium</taxon>
    </lineage>
</organism>
<name>M4Z5Y1_9BRAD</name>
<protein>
    <submittedName>
        <fullName evidence="2">Dehydrogenase</fullName>
    </submittedName>
</protein>
<proteinExistence type="predicted"/>